<keyword evidence="12" id="KW-1185">Reference proteome</keyword>
<dbReference type="GO" id="GO:0070403">
    <property type="term" value="F:NAD+ binding"/>
    <property type="evidence" value="ECO:0007669"/>
    <property type="project" value="InterPro"/>
</dbReference>
<keyword evidence="6" id="KW-0520">NAD</keyword>
<comment type="catalytic activity">
    <reaction evidence="8">
        <text>a (3S)-3-hydroxyacyl-CoA + NAD(+) = a 3-oxoacyl-CoA + NADH + H(+)</text>
        <dbReference type="Rhea" id="RHEA:22432"/>
        <dbReference type="ChEBI" id="CHEBI:15378"/>
        <dbReference type="ChEBI" id="CHEBI:57318"/>
        <dbReference type="ChEBI" id="CHEBI:57540"/>
        <dbReference type="ChEBI" id="CHEBI:57945"/>
        <dbReference type="ChEBI" id="CHEBI:90726"/>
        <dbReference type="EC" id="1.1.1.35"/>
    </reaction>
</comment>
<evidence type="ECO:0000256" key="3">
    <source>
        <dbReference type="ARBA" id="ARBA00022832"/>
    </source>
</evidence>
<keyword evidence="3" id="KW-0276">Fatty acid metabolism</keyword>
<dbReference type="EMBL" id="LSKU01000001">
    <property type="protein sequence ID" value="KXG43984.1"/>
    <property type="molecule type" value="Genomic_DNA"/>
</dbReference>
<evidence type="ECO:0000256" key="8">
    <source>
        <dbReference type="ARBA" id="ARBA00049556"/>
    </source>
</evidence>
<dbReference type="InterPro" id="IPR029045">
    <property type="entry name" value="ClpP/crotonase-like_dom_sf"/>
</dbReference>
<keyword evidence="5" id="KW-0560">Oxidoreductase</keyword>
<organism evidence="11 12">
    <name type="scientific">Tepidibacillus decaturensis</name>
    <dbReference type="NCBI Taxonomy" id="1413211"/>
    <lineage>
        <taxon>Bacteria</taxon>
        <taxon>Bacillati</taxon>
        <taxon>Bacillota</taxon>
        <taxon>Bacilli</taxon>
        <taxon>Bacillales</taxon>
        <taxon>Bacillaceae</taxon>
        <taxon>Tepidibacillus</taxon>
    </lineage>
</organism>
<dbReference type="Gene3D" id="3.40.50.720">
    <property type="entry name" value="NAD(P)-binding Rossmann-like Domain"/>
    <property type="match status" value="1"/>
</dbReference>
<dbReference type="Pfam" id="PF02737">
    <property type="entry name" value="3HCDH_N"/>
    <property type="match status" value="1"/>
</dbReference>
<dbReference type="Pfam" id="PF00725">
    <property type="entry name" value="3HCDH"/>
    <property type="match status" value="1"/>
</dbReference>
<dbReference type="InterPro" id="IPR008927">
    <property type="entry name" value="6-PGluconate_DH-like_C_sf"/>
</dbReference>
<evidence type="ECO:0000256" key="2">
    <source>
        <dbReference type="ARBA" id="ARBA00009463"/>
    </source>
</evidence>
<dbReference type="SUPFAM" id="SSF48179">
    <property type="entry name" value="6-phosphogluconate dehydrogenase C-terminal domain-like"/>
    <property type="match status" value="2"/>
</dbReference>
<dbReference type="AlphaFoldDB" id="A0A135L4P9"/>
<name>A0A135L4P9_9BACI</name>
<protein>
    <submittedName>
        <fullName evidence="11">3-hydroxyacyl-CoA dehydrogenase</fullName>
    </submittedName>
</protein>
<dbReference type="CDD" id="cd06558">
    <property type="entry name" value="crotonase-like"/>
    <property type="match status" value="1"/>
</dbReference>
<dbReference type="GO" id="GO:0006635">
    <property type="term" value="P:fatty acid beta-oxidation"/>
    <property type="evidence" value="ECO:0007669"/>
    <property type="project" value="UniProtKB-UniPathway"/>
</dbReference>
<dbReference type="PANTHER" id="PTHR48075:SF7">
    <property type="entry name" value="3-HYDROXYACYL-COA DEHYDROGENASE-RELATED"/>
    <property type="match status" value="1"/>
</dbReference>
<evidence type="ECO:0000256" key="4">
    <source>
        <dbReference type="ARBA" id="ARBA00022963"/>
    </source>
</evidence>
<dbReference type="RefSeq" id="WP_068725155.1">
    <property type="nucleotide sequence ID" value="NZ_LSKU01000001.1"/>
</dbReference>
<keyword evidence="7" id="KW-0443">Lipid metabolism</keyword>
<sequence>MKRKIKKAAVIGSGVMGSGIAAHLANVGISVYLLDIVPTQLTLDEEKKGLTLDHPAVRNRLAATAKQALLKTKPSPLYSVEDADIIQIGNLEDDLHRLSEVDWIVEVVVENLAIKKKVLETIETYRKPGTIVSSNTSGISINEMVADRSDEFKKHFLGTHFFNPPRYMKLLEVIPAETTDSEIVEFMMDFGENVLGKGIVLAKDTPNFIANRIGTYGLMVTIHEMEKMELRADAVDLITGPLMGRPKSASFRTLDLVGIDTFVHVANNVRDNSEDEEEKRVFTIPSYILEMVKQGWIGDKNKQGFYKKVMTEKGKEIFVFDQKTMEYVPKEKFKSASVEMAKQTKTLKDKLKTLVYGKDEAAQFAWNTLKQVLLYSANKLGEIADDIVNIDQAMKWGFNWELGPFEIWDAIGVEKSVKRMEEEGVQIPLFVKTLLESGKTHFYEKVESKRFYLSMNGNFESISKNPKKISLADLKEQKKVIKSNSGASLIDLGDDVALLEFHSPNNSIATDIISMINQSAEEVSRNYRGLVIGNESKNFSVGANLMMILMEAQDENWDELDLMIRMFQDANMKLKYLDKPVVAAPFGMTLGGGAEVAFGADYVQAAAETYMGLVEVGVGVIPSGGGTKELLLRSLEGIPDGLTMDVQPLVNRAFETIAMAKVSTSAKDAKTLGYLRKQDRISVNRDTQIYDAKQAVIALDQLSYRPPKPKKIPVVGETGYNTLRLGIYSFLVSGMISEHDQKIVEKLAFILAGGSVPANTMVSEQYLLDLEREAFLSLVGEPKTQARMQYMLTTGKPLRN</sequence>
<dbReference type="SUPFAM" id="SSF51735">
    <property type="entry name" value="NAD(P)-binding Rossmann-fold domains"/>
    <property type="match status" value="1"/>
</dbReference>
<dbReference type="Gene3D" id="3.90.226.10">
    <property type="entry name" value="2-enoyl-CoA Hydratase, Chain A, domain 1"/>
    <property type="match status" value="1"/>
</dbReference>
<evidence type="ECO:0000259" key="9">
    <source>
        <dbReference type="Pfam" id="PF00725"/>
    </source>
</evidence>
<dbReference type="OrthoDB" id="9771883at2"/>
<keyword evidence="4" id="KW-0442">Lipid degradation</keyword>
<dbReference type="Pfam" id="PF00378">
    <property type="entry name" value="ECH_1"/>
    <property type="match status" value="1"/>
</dbReference>
<evidence type="ECO:0000256" key="5">
    <source>
        <dbReference type="ARBA" id="ARBA00023002"/>
    </source>
</evidence>
<comment type="caution">
    <text evidence="11">The sequence shown here is derived from an EMBL/GenBank/DDBJ whole genome shotgun (WGS) entry which is preliminary data.</text>
</comment>
<dbReference type="Proteomes" id="UP000070352">
    <property type="component" value="Unassembled WGS sequence"/>
</dbReference>
<dbReference type="GO" id="GO:0003857">
    <property type="term" value="F:(3S)-3-hydroxyacyl-CoA dehydrogenase (NAD+) activity"/>
    <property type="evidence" value="ECO:0007669"/>
    <property type="project" value="UniProtKB-EC"/>
</dbReference>
<comment type="pathway">
    <text evidence="1">Lipid metabolism; fatty acid beta-oxidation.</text>
</comment>
<evidence type="ECO:0000256" key="1">
    <source>
        <dbReference type="ARBA" id="ARBA00005005"/>
    </source>
</evidence>
<dbReference type="SUPFAM" id="SSF52096">
    <property type="entry name" value="ClpP/crotonase"/>
    <property type="match status" value="1"/>
</dbReference>
<gene>
    <name evidence="11" type="ORF">U473_08160</name>
</gene>
<dbReference type="STRING" id="1413211.U473_08160"/>
<dbReference type="InterPro" id="IPR036291">
    <property type="entry name" value="NAD(P)-bd_dom_sf"/>
</dbReference>
<dbReference type="InterPro" id="IPR006108">
    <property type="entry name" value="3HC_DH_C"/>
</dbReference>
<evidence type="ECO:0000256" key="6">
    <source>
        <dbReference type="ARBA" id="ARBA00023027"/>
    </source>
</evidence>
<dbReference type="InterPro" id="IPR006176">
    <property type="entry name" value="3-OHacyl-CoA_DH_NAD-bd"/>
</dbReference>
<feature type="domain" description="3-hydroxyacyl-CoA dehydrogenase NAD binding" evidence="10">
    <location>
        <begin position="7"/>
        <end position="204"/>
    </location>
</feature>
<evidence type="ECO:0000256" key="7">
    <source>
        <dbReference type="ARBA" id="ARBA00023098"/>
    </source>
</evidence>
<dbReference type="PANTHER" id="PTHR48075">
    <property type="entry name" value="3-HYDROXYACYL-COA DEHYDROGENASE FAMILY PROTEIN"/>
    <property type="match status" value="1"/>
</dbReference>
<comment type="similarity">
    <text evidence="2">Belongs to the 3-hydroxyacyl-CoA dehydrogenase family.</text>
</comment>
<evidence type="ECO:0000313" key="12">
    <source>
        <dbReference type="Proteomes" id="UP000070352"/>
    </source>
</evidence>
<reference evidence="11 12" key="1">
    <citation type="submission" date="2016-02" db="EMBL/GenBank/DDBJ databases">
        <title>Draft Genome for Tepidibacillus decaturensis nov. sp. Strain Z9, an Anaerobic, Moderately Thermophilic and Heterotrophic Bacterium from Deep Subsurface of the Illinois Basin, USA.</title>
        <authorList>
            <person name="Dong Y."/>
            <person name="Chang J.Y."/>
            <person name="Sanford R."/>
            <person name="Fouke B.W."/>
        </authorList>
    </citation>
    <scope>NUCLEOTIDE SEQUENCE [LARGE SCALE GENOMIC DNA]</scope>
    <source>
        <strain evidence="11 12">Z9</strain>
    </source>
</reference>
<evidence type="ECO:0000259" key="10">
    <source>
        <dbReference type="Pfam" id="PF02737"/>
    </source>
</evidence>
<dbReference type="Gene3D" id="1.10.1040.50">
    <property type="match status" value="1"/>
</dbReference>
<accession>A0A135L4P9</accession>
<proteinExistence type="inferred from homology"/>
<feature type="domain" description="3-hydroxyacyl-CoA dehydrogenase C-terminal" evidence="9">
    <location>
        <begin position="208"/>
        <end position="307"/>
    </location>
</feature>
<evidence type="ECO:0000313" key="11">
    <source>
        <dbReference type="EMBL" id="KXG43984.1"/>
    </source>
</evidence>
<dbReference type="InterPro" id="IPR001753">
    <property type="entry name" value="Enoyl-CoA_hydra/iso"/>
</dbReference>
<dbReference type="UniPathway" id="UPA00659"/>